<dbReference type="InterPro" id="IPR030564">
    <property type="entry name" value="Myotubularin"/>
</dbReference>
<evidence type="ECO:0000256" key="2">
    <source>
        <dbReference type="ARBA" id="ARBA00023098"/>
    </source>
</evidence>
<evidence type="ECO:0000259" key="6">
    <source>
        <dbReference type="PROSITE" id="PS51339"/>
    </source>
</evidence>
<organism evidence="7 8">
    <name type="scientific">Macrostomum lignano</name>
    <dbReference type="NCBI Taxonomy" id="282301"/>
    <lineage>
        <taxon>Eukaryota</taxon>
        <taxon>Metazoa</taxon>
        <taxon>Spiralia</taxon>
        <taxon>Lophotrochozoa</taxon>
        <taxon>Platyhelminthes</taxon>
        <taxon>Rhabditophora</taxon>
        <taxon>Macrostomorpha</taxon>
        <taxon>Macrostomida</taxon>
        <taxon>Macrostomidae</taxon>
        <taxon>Macrostomum</taxon>
    </lineage>
</organism>
<dbReference type="PROSITE" id="PS51339">
    <property type="entry name" value="PPASE_MYOTUBULARIN"/>
    <property type="match status" value="1"/>
</dbReference>
<accession>A0A267FUH5</accession>
<dbReference type="SUPFAM" id="SSF57903">
    <property type="entry name" value="FYVE/PHD zinc finger"/>
    <property type="match status" value="1"/>
</dbReference>
<dbReference type="InterPro" id="IPR016130">
    <property type="entry name" value="Tyr_Pase_AS"/>
</dbReference>
<dbReference type="InterPro" id="IPR011011">
    <property type="entry name" value="Znf_FYVE_PHD"/>
</dbReference>
<evidence type="ECO:0000313" key="8">
    <source>
        <dbReference type="Proteomes" id="UP000215902"/>
    </source>
</evidence>
<name>A0A267FUH5_9PLAT</name>
<sequence>MMPRQQSMLANQQHSLQSAACLIEDANYLPAGQPPVNGQLFYNQSDMRLVFTGSGEFLAFPLQLVLEVDLLARSVGSGSSISSTSLASAAAAAVVGSPSPSSMSSASSTTNSGAAGNLQARVGLSVRLKLSQSVFAFDVPGGRCAEQAAQLTALIASERKRLLPGSLQQLLDNFPTQAPTQGPSPSGLLYKFSLEAEFIRQGAVNNPNWRLWTANEDYAVCDTYPRLLYVPAVVPDQVLLECAKFRSRGRLPVLTYLYETRQSALCRCSQPLVGLNARSSSDEHVVQAISDANPNANAKRLYIVDTRPMANAIGNRAMGKGYELADNYKNVEVKFCQIENIHVMRDSQRHLAQACQEGDSSGVTAHAWTSRLNKSGWPKHLQAILLAAQFIADKLLIEGASVLVHCSDGWDRTAQTAALAQLLIDPHYRTLHGFQDLVEKEWLSFGHKFADRCAHYGWSDESSPVFTQFLDCVHQLRRLFPSRFEFNDAYLLELAEAAYSCHRYGTFLGNCERERLKVAGELADKWPAMPCFWTRALERRSQFIDPMYCREFDTRDAEPAAYLRLGAMPRCLIKPWLALQNPWRRRPAWLRAAPPDSDQSQPESLIVLDVDEQQQPAAASPASATVLAVNELDDEASLMRRLAQSAERIACLEDHERWLKLQQRQSAAERSNSAGSQDQQDPDSRRLLQLCTDAWEFETPANRYACGVCLSPCGYAVAHRANCLACGRLACSLCLRLLLPDNIPAADAIDGDVQLSQRQLPPLLIGQTRGQSAMVCRICWPETDGLAQVADDAASLDADHVTAAIEAVQIDLMS</sequence>
<reference evidence="7 8" key="1">
    <citation type="submission" date="2017-06" db="EMBL/GenBank/DDBJ databases">
        <title>A platform for efficient transgenesis in Macrostomum lignano, a flatworm model organism for stem cell research.</title>
        <authorList>
            <person name="Berezikov E."/>
        </authorList>
    </citation>
    <scope>NUCLEOTIDE SEQUENCE [LARGE SCALE GENOMIC DNA]</scope>
    <source>
        <strain evidence="7">DV1</strain>
        <tissue evidence="7">Whole organism</tissue>
    </source>
</reference>
<keyword evidence="2" id="KW-0443">Lipid metabolism</keyword>
<dbReference type="PANTHER" id="PTHR10807:SF8">
    <property type="entry name" value="PHOSPHATIDYLINOSITOL-3-PHOSPHATE PHOSPHATASE"/>
    <property type="match status" value="1"/>
</dbReference>
<evidence type="ECO:0000313" key="7">
    <source>
        <dbReference type="EMBL" id="PAA76737.1"/>
    </source>
</evidence>
<feature type="active site" description="Phosphocysteine intermediate" evidence="3">
    <location>
        <position position="406"/>
    </location>
</feature>
<dbReference type="InterPro" id="IPR029021">
    <property type="entry name" value="Prot-tyrosine_phosphatase-like"/>
</dbReference>
<protein>
    <recommendedName>
        <fullName evidence="6">Myotubularin phosphatase domain-containing protein</fullName>
    </recommendedName>
</protein>
<proteinExistence type="inferred from homology"/>
<dbReference type="GO" id="GO:0005737">
    <property type="term" value="C:cytoplasm"/>
    <property type="evidence" value="ECO:0007669"/>
    <property type="project" value="TreeGrafter"/>
</dbReference>
<dbReference type="GO" id="GO:0106018">
    <property type="term" value="F:phosphatidylinositol-3,5-bisphosphate phosphatase activity"/>
    <property type="evidence" value="ECO:0007669"/>
    <property type="project" value="TreeGrafter"/>
</dbReference>
<comment type="caution">
    <text evidence="7">The sequence shown here is derived from an EMBL/GenBank/DDBJ whole genome shotgun (WGS) entry which is preliminary data.</text>
</comment>
<evidence type="ECO:0000256" key="1">
    <source>
        <dbReference type="ARBA" id="ARBA00007471"/>
    </source>
</evidence>
<dbReference type="GO" id="GO:0004438">
    <property type="term" value="F:phosphatidylinositol-3-phosphate phosphatase activity"/>
    <property type="evidence" value="ECO:0007669"/>
    <property type="project" value="TreeGrafter"/>
</dbReference>
<evidence type="ECO:0000256" key="4">
    <source>
        <dbReference type="PIRSR" id="PIRSR630564-2"/>
    </source>
</evidence>
<feature type="region of interest" description="Disordered" evidence="5">
    <location>
        <begin position="663"/>
        <end position="683"/>
    </location>
</feature>
<dbReference type="SMART" id="SM00404">
    <property type="entry name" value="PTPc_motif"/>
    <property type="match status" value="1"/>
</dbReference>
<feature type="binding site" evidence="4">
    <location>
        <begin position="406"/>
        <end position="412"/>
    </location>
    <ligand>
        <name>substrate</name>
    </ligand>
</feature>
<evidence type="ECO:0000256" key="3">
    <source>
        <dbReference type="PIRSR" id="PIRSR630564-1"/>
    </source>
</evidence>
<dbReference type="AlphaFoldDB" id="A0A267FUH5"/>
<comment type="similarity">
    <text evidence="1">Belongs to the protein-tyrosine phosphatase family. Non-receptor class myotubularin subfamily.</text>
</comment>
<dbReference type="Pfam" id="PF06602">
    <property type="entry name" value="Myotub-related"/>
    <property type="match status" value="1"/>
</dbReference>
<dbReference type="STRING" id="282301.A0A267FUH5"/>
<dbReference type="PANTHER" id="PTHR10807">
    <property type="entry name" value="MYOTUBULARIN-RELATED"/>
    <property type="match status" value="1"/>
</dbReference>
<dbReference type="SUPFAM" id="SSF52799">
    <property type="entry name" value="(Phosphotyrosine protein) phosphatases II"/>
    <property type="match status" value="1"/>
</dbReference>
<dbReference type="EMBL" id="NIVC01000797">
    <property type="protein sequence ID" value="PAA76737.1"/>
    <property type="molecule type" value="Genomic_DNA"/>
</dbReference>
<dbReference type="GO" id="GO:0046856">
    <property type="term" value="P:phosphatidylinositol dephosphorylation"/>
    <property type="evidence" value="ECO:0007669"/>
    <property type="project" value="TreeGrafter"/>
</dbReference>
<dbReference type="InterPro" id="IPR003595">
    <property type="entry name" value="Tyr_Pase_cat"/>
</dbReference>
<keyword evidence="8" id="KW-1185">Reference proteome</keyword>
<dbReference type="InterPro" id="IPR010569">
    <property type="entry name" value="Myotubularin-like_Pase_dom"/>
</dbReference>
<dbReference type="OrthoDB" id="271628at2759"/>
<feature type="compositionally biased region" description="Polar residues" evidence="5">
    <location>
        <begin position="663"/>
        <end position="679"/>
    </location>
</feature>
<dbReference type="Proteomes" id="UP000215902">
    <property type="component" value="Unassembled WGS sequence"/>
</dbReference>
<dbReference type="PROSITE" id="PS00383">
    <property type="entry name" value="TYR_PHOSPHATASE_1"/>
    <property type="match status" value="1"/>
</dbReference>
<feature type="binding site" evidence="4">
    <location>
        <begin position="340"/>
        <end position="341"/>
    </location>
    <ligand>
        <name>substrate</name>
    </ligand>
</feature>
<gene>
    <name evidence="7" type="ORF">BOX15_Mlig033107g1</name>
</gene>
<feature type="domain" description="Myotubularin phosphatase" evidence="6">
    <location>
        <begin position="188"/>
        <end position="580"/>
    </location>
</feature>
<evidence type="ECO:0000256" key="5">
    <source>
        <dbReference type="SAM" id="MobiDB-lite"/>
    </source>
</evidence>